<evidence type="ECO:0000313" key="2">
    <source>
        <dbReference type="EMBL" id="RRH76154.1"/>
    </source>
</evidence>
<keyword evidence="3" id="KW-1185">Reference proteome</keyword>
<feature type="region of interest" description="Disordered" evidence="1">
    <location>
        <begin position="59"/>
        <end position="97"/>
    </location>
</feature>
<dbReference type="RefSeq" id="WP_124964293.1">
    <property type="nucleotide sequence ID" value="NZ_RRAZ01000008.1"/>
</dbReference>
<gene>
    <name evidence="2" type="ORF">EG244_06965</name>
</gene>
<accession>A0A3P3DQD6</accession>
<feature type="compositionally biased region" description="Low complexity" evidence="1">
    <location>
        <begin position="14"/>
        <end position="28"/>
    </location>
</feature>
<dbReference type="AlphaFoldDB" id="A0A3P3DQD6"/>
<feature type="compositionally biased region" description="Basic and acidic residues" evidence="1">
    <location>
        <begin position="1"/>
        <end position="13"/>
    </location>
</feature>
<evidence type="ECO:0000256" key="1">
    <source>
        <dbReference type="SAM" id="MobiDB-lite"/>
    </source>
</evidence>
<feature type="region of interest" description="Disordered" evidence="1">
    <location>
        <begin position="1"/>
        <end position="41"/>
    </location>
</feature>
<protein>
    <submittedName>
        <fullName evidence="2">Uncharacterized protein</fullName>
    </submittedName>
</protein>
<dbReference type="OrthoDB" id="9820275at2"/>
<name>A0A3P3DQD6_9RHOB</name>
<reference evidence="2 3" key="1">
    <citation type="submission" date="2018-11" db="EMBL/GenBank/DDBJ databases">
        <title>Gemmobacter sp. nov., YIM 102744-1 draft genome.</title>
        <authorList>
            <person name="Li G."/>
            <person name="Jiang Y."/>
        </authorList>
    </citation>
    <scope>NUCLEOTIDE SEQUENCE [LARGE SCALE GENOMIC DNA]</scope>
    <source>
        <strain evidence="2 3">YIM 102744-1</strain>
    </source>
</reference>
<sequence>MAGDKIRPTDDQPRAAQQAAALQPGRAAVPEQAASRSGGDGFVASITAATIGLGLAMQSRAEAAPAPEDGQPAEGLTDGAQTPLAAEGTPEPAHPESDPQAIEIAQLSEAVALNDPGSTAGVSPPVVPVETPVAPPPSAYFAPAKPLRETSGAGDAPVQIASNITLPESDSPLISALPRPGAGGMDSASPQPPLAGGILTPVTGAVTAVLAPVGGLVGDLLGRDGVVGSIVNPILGPDGLVGNLLDPLLGESGLLTGVLDGLLGSDGLLGGLTEPLLGEGGLVGGLIGGLTGGVLNPLLGEGGVIGSITAPLLGEGGLLPGLLAPLSGAGGLVGTVTGAFGDGLISPLLGEGGLSETLLSPLLGDNGIIGGLLSPLLGGGGLLAGLLSPPGGETSVTAGLADSLSEGILTPVFGENGAPGQVGAPLVGADGLVSGLLGTLIGEGGLTTQILSPLQGAGGLSEAVLAPLPGNDGLLGGLLSPLTGTGGTLADVVTPLIGPEGPLTSVVGTVQAGVLQPLLGPDGVAGTLLGPIVGDEGALRYVLEPLVGEDGLLDQLSTPLIGENGLLPTLLDPLLDENGLLSGLLNPLVGGGGILDVTLTPVLNSLGPVGHVVDSLLGGLFGGWRNRGSSQQEAIPVQDAETLYPDENSDADDFLSTLIGDAASDMLPGDHDALADLLGAPDAAFFAELFNGTDGIADRAETGGEDLLSELLGLTLTGTLAAPGLLEPAVPAETRPDAELDDLLNEILDSGERALAGVADPLSAILEDVAGGSAADLGDLFGLAPSVDGALRTLFGAADAEVEVYSALADAALQPDLQSEEQQG</sequence>
<dbReference type="Proteomes" id="UP000282125">
    <property type="component" value="Unassembled WGS sequence"/>
</dbReference>
<comment type="caution">
    <text evidence="2">The sequence shown here is derived from an EMBL/GenBank/DDBJ whole genome shotgun (WGS) entry which is preliminary data.</text>
</comment>
<proteinExistence type="predicted"/>
<evidence type="ECO:0000313" key="3">
    <source>
        <dbReference type="Proteomes" id="UP000282125"/>
    </source>
</evidence>
<dbReference type="EMBL" id="RRAZ01000008">
    <property type="protein sequence ID" value="RRH76154.1"/>
    <property type="molecule type" value="Genomic_DNA"/>
</dbReference>
<organism evidence="2 3">
    <name type="scientific">Falsigemmobacter faecalis</name>
    <dbReference type="NCBI Taxonomy" id="2488730"/>
    <lineage>
        <taxon>Bacteria</taxon>
        <taxon>Pseudomonadati</taxon>
        <taxon>Pseudomonadota</taxon>
        <taxon>Alphaproteobacteria</taxon>
        <taxon>Rhodobacterales</taxon>
        <taxon>Paracoccaceae</taxon>
        <taxon>Falsigemmobacter</taxon>
    </lineage>
</organism>